<proteinExistence type="predicted"/>
<gene>
    <name evidence="1" type="ORF">P4G45_13440</name>
    <name evidence="2" type="ORF">P8936_13850</name>
</gene>
<reference evidence="1" key="1">
    <citation type="submission" date="2023-03" db="EMBL/GenBank/DDBJ databases">
        <title>Edaphobacter sp.</title>
        <authorList>
            <person name="Huber K.J."/>
            <person name="Papendorf J."/>
            <person name="Pilke C."/>
            <person name="Bunk B."/>
            <person name="Sproeer C."/>
            <person name="Pester M."/>
        </authorList>
    </citation>
    <scope>NUCLEOTIDE SEQUENCE</scope>
    <source>
        <strain evidence="1">DSM 109919</strain>
        <strain evidence="2">DSM 109920</strain>
    </source>
</reference>
<organism evidence="1">
    <name type="scientific">Edaphobacter paludis</name>
    <dbReference type="NCBI Taxonomy" id="3035702"/>
    <lineage>
        <taxon>Bacteria</taxon>
        <taxon>Pseudomonadati</taxon>
        <taxon>Acidobacteriota</taxon>
        <taxon>Terriglobia</taxon>
        <taxon>Terriglobales</taxon>
        <taxon>Acidobacteriaceae</taxon>
        <taxon>Edaphobacter</taxon>
    </lineage>
</organism>
<dbReference type="AlphaFoldDB" id="A0AAU7D1F1"/>
<name>A0AAU7D1F1_9BACT</name>
<evidence type="ECO:0000313" key="1">
    <source>
        <dbReference type="EMBL" id="XBH11782.1"/>
    </source>
</evidence>
<dbReference type="EMBL" id="CP121194">
    <property type="protein sequence ID" value="XBH11782.1"/>
    <property type="molecule type" value="Genomic_DNA"/>
</dbReference>
<evidence type="ECO:0000313" key="2">
    <source>
        <dbReference type="EMBL" id="XBH15322.1"/>
    </source>
</evidence>
<dbReference type="Pfam" id="PF14022">
    <property type="entry name" value="DUF4238"/>
    <property type="match status" value="1"/>
</dbReference>
<accession>A0AAU7DBB3</accession>
<accession>A0AAU7D1F1</accession>
<protein>
    <submittedName>
        <fullName evidence="1">DUF4238 domain-containing protein</fullName>
    </submittedName>
</protein>
<dbReference type="InterPro" id="IPR025332">
    <property type="entry name" value="DUF4238"/>
</dbReference>
<dbReference type="KEGG" id="epl:P4G45_13440"/>
<sequence length="325" mass="37021">MRSHHAPTRHLLERFTFKDRSSRIGRALWVYEKGRAPRASKNLDGECVKRGYFAGASSGETEQEIDERFNIEYEVPFNRILPAIDANLHIFDSKEIREIAARYVSHIFHRTLARRNGGEDLMGEMLSEYVSIATDPGKLRGYTAKISAIARRPVALAEVQAALLRSAEQLSTESAFRSQYVNDIDRATCSLALKLIDLKWSTIRSNVSESFVISDTPIVSIAKDRFGKVSYGEGINKPMAQWFLPISHHRVVRISHNAANGEFADENLVRELNAAQIVTMSSRIYGRNHSQWIDEKVQTYGGIYKFHRDVFKGAAFDLNERFFEF</sequence>
<dbReference type="EMBL" id="CP121195">
    <property type="protein sequence ID" value="XBH15322.1"/>
    <property type="molecule type" value="Genomic_DNA"/>
</dbReference>